<keyword evidence="10" id="KW-1185">Reference proteome</keyword>
<comment type="cofactor">
    <cofactor evidence="1">
        <name>FAD</name>
        <dbReference type="ChEBI" id="CHEBI:57692"/>
    </cofactor>
</comment>
<accession>A0A840URQ4</accession>
<sequence length="435" mass="47040">MENNVNNEVDFEVIIVGAGIAGCVAALKLADKGYSVLLAERGQSAGSKNLSGGVFYCRVMEDVIPDFVKKAPIERYITRNCISFLNESSFVNINYGDARLENSVTAVSVKRAKLDEWLAQQCEDAGVTFMPGIRVDELLMDGDKVVGIQAGDDKLYSHVVIAADGVNSMLCRNAGIRTRELLENLAVGIKSVIGLPKDTIEERFHLKENEGAAYAVVGDCTNGLNGGGFIYTNSDSISIGVVVKIDALAESSESASDLHDRFLSHPAIEPLLRGGELLEYGCHMVPEGGQAMLHDLTRAGLIVIGDAAGLALNTGSTVRGMDLAAGSGIAAAKVVDEVLSKKDFSQAAMDAYYTELNNIVVGKDMKTYAKMPVFLENPRMYKNYGPLLGDIMYNIYNLDTTPRQHMMSEGLKIIKKNQLSAFQLIKDMYTGVRAL</sequence>
<evidence type="ECO:0000256" key="5">
    <source>
        <dbReference type="ARBA" id="ARBA00023002"/>
    </source>
</evidence>
<dbReference type="Gene3D" id="3.50.50.60">
    <property type="entry name" value="FAD/NAD(P)-binding domain"/>
    <property type="match status" value="1"/>
</dbReference>
<dbReference type="SUPFAM" id="SSF51905">
    <property type="entry name" value="FAD/NAD(P)-binding domain"/>
    <property type="match status" value="1"/>
</dbReference>
<dbReference type="InterPro" id="IPR049398">
    <property type="entry name" value="ETF-QO/FixC_UQ-bd"/>
</dbReference>
<comment type="similarity">
    <text evidence="2">Belongs to the ETF-QO/FixC family.</text>
</comment>
<gene>
    <name evidence="9" type="ORF">HNR32_000805</name>
</gene>
<dbReference type="EC" id="1.5.5.-" evidence="9"/>
<feature type="domain" description="FAD-binding" evidence="6">
    <location>
        <begin position="11"/>
        <end position="179"/>
    </location>
</feature>
<dbReference type="RefSeq" id="WP_183859877.1">
    <property type="nucleotide sequence ID" value="NZ_JACHFH010000007.1"/>
</dbReference>
<dbReference type="EMBL" id="JACHFH010000007">
    <property type="protein sequence ID" value="MBB5335673.1"/>
    <property type="molecule type" value="Genomic_DNA"/>
</dbReference>
<evidence type="ECO:0000259" key="7">
    <source>
        <dbReference type="Pfam" id="PF21162"/>
    </source>
</evidence>
<organism evidence="9 10">
    <name type="scientific">Pectinatus brassicae</name>
    <dbReference type="NCBI Taxonomy" id="862415"/>
    <lineage>
        <taxon>Bacteria</taxon>
        <taxon>Bacillati</taxon>
        <taxon>Bacillota</taxon>
        <taxon>Negativicutes</taxon>
        <taxon>Selenomonadales</taxon>
        <taxon>Selenomonadaceae</taxon>
        <taxon>Pectinatus</taxon>
    </lineage>
</organism>
<dbReference type="SUPFAM" id="SSF54373">
    <property type="entry name" value="FAD-linked reductases, C-terminal domain"/>
    <property type="match status" value="1"/>
</dbReference>
<dbReference type="Pfam" id="PF21162">
    <property type="entry name" value="ETFQO_UQ-bd"/>
    <property type="match status" value="1"/>
</dbReference>
<evidence type="ECO:0000256" key="4">
    <source>
        <dbReference type="ARBA" id="ARBA00022827"/>
    </source>
</evidence>
<evidence type="ECO:0000256" key="1">
    <source>
        <dbReference type="ARBA" id="ARBA00001974"/>
    </source>
</evidence>
<evidence type="ECO:0000256" key="3">
    <source>
        <dbReference type="ARBA" id="ARBA00022630"/>
    </source>
</evidence>
<dbReference type="InterPro" id="IPR036188">
    <property type="entry name" value="FAD/NAD-bd_sf"/>
</dbReference>
<dbReference type="GO" id="GO:0016491">
    <property type="term" value="F:oxidoreductase activity"/>
    <property type="evidence" value="ECO:0007669"/>
    <property type="project" value="UniProtKB-KW"/>
</dbReference>
<feature type="domain" description="ETF-QO/FixC ubiquinone-binding" evidence="7">
    <location>
        <begin position="221"/>
        <end position="283"/>
    </location>
</feature>
<dbReference type="PANTHER" id="PTHR43624:SF2">
    <property type="entry name" value="ELECTRON TRANSFER FLAVOPROTEIN-QUINONE OXIDOREDUCTASE YDIS-RELATED"/>
    <property type="match status" value="1"/>
</dbReference>
<dbReference type="Pfam" id="PF26311">
    <property type="entry name" value="ETF-QO_FixC_C"/>
    <property type="match status" value="1"/>
</dbReference>
<reference evidence="9 10" key="1">
    <citation type="submission" date="2020-08" db="EMBL/GenBank/DDBJ databases">
        <title>Genomic Encyclopedia of Type Strains, Phase IV (KMG-IV): sequencing the most valuable type-strain genomes for metagenomic binning, comparative biology and taxonomic classification.</title>
        <authorList>
            <person name="Goeker M."/>
        </authorList>
    </citation>
    <scope>NUCLEOTIDE SEQUENCE [LARGE SCALE GENOMIC DNA]</scope>
    <source>
        <strain evidence="9 10">DSM 24661</strain>
    </source>
</reference>
<dbReference type="Proteomes" id="UP000559117">
    <property type="component" value="Unassembled WGS sequence"/>
</dbReference>
<evidence type="ECO:0000313" key="9">
    <source>
        <dbReference type="EMBL" id="MBB5335673.1"/>
    </source>
</evidence>
<evidence type="ECO:0000256" key="2">
    <source>
        <dbReference type="ARBA" id="ARBA00006796"/>
    </source>
</evidence>
<dbReference type="InterPro" id="IPR002938">
    <property type="entry name" value="FAD-bd"/>
</dbReference>
<evidence type="ECO:0000259" key="8">
    <source>
        <dbReference type="Pfam" id="PF26311"/>
    </source>
</evidence>
<keyword evidence="5 9" id="KW-0560">Oxidoreductase</keyword>
<dbReference type="InterPro" id="IPR039651">
    <property type="entry name" value="FixC-like"/>
</dbReference>
<protein>
    <submittedName>
        <fullName evidence="9">Electron transfer flavoprotein-quinone oxidoreductase</fullName>
        <ecNumber evidence="9">1.5.5.-</ecNumber>
    </submittedName>
</protein>
<keyword evidence="3" id="KW-0285">Flavoprotein</keyword>
<dbReference type="InterPro" id="IPR059103">
    <property type="entry name" value="FixC-like_C"/>
</dbReference>
<dbReference type="Pfam" id="PF01494">
    <property type="entry name" value="FAD_binding_3"/>
    <property type="match status" value="1"/>
</dbReference>
<comment type="caution">
    <text evidence="9">The sequence shown here is derived from an EMBL/GenBank/DDBJ whole genome shotgun (WGS) entry which is preliminary data.</text>
</comment>
<name>A0A840URQ4_9FIRM</name>
<keyword evidence="4" id="KW-0274">FAD</keyword>
<evidence type="ECO:0000313" key="10">
    <source>
        <dbReference type="Proteomes" id="UP000559117"/>
    </source>
</evidence>
<evidence type="ECO:0000259" key="6">
    <source>
        <dbReference type="Pfam" id="PF01494"/>
    </source>
</evidence>
<dbReference type="PANTHER" id="PTHR43624">
    <property type="entry name" value="ELECTRON TRANSFER FLAVOPROTEIN-QUINONE OXIDOREDUCTASE YDIS-RELATED"/>
    <property type="match status" value="1"/>
</dbReference>
<dbReference type="PRINTS" id="PR00420">
    <property type="entry name" value="RNGMNOXGNASE"/>
</dbReference>
<proteinExistence type="inferred from homology"/>
<feature type="domain" description="FixC-like C-terminal" evidence="8">
    <location>
        <begin position="371"/>
        <end position="434"/>
    </location>
</feature>
<dbReference type="AlphaFoldDB" id="A0A840URQ4"/>